<evidence type="ECO:0000313" key="2">
    <source>
        <dbReference type="Proteomes" id="UP000460412"/>
    </source>
</evidence>
<evidence type="ECO:0000313" key="1">
    <source>
        <dbReference type="EMBL" id="MXP78568.1"/>
    </source>
</evidence>
<dbReference type="Proteomes" id="UP000460412">
    <property type="component" value="Unassembled WGS sequence"/>
</dbReference>
<keyword evidence="2" id="KW-1185">Reference proteome</keyword>
<name>A0A7X3SLF5_9FIRM</name>
<gene>
    <name evidence="1" type="ORF">GN277_25470</name>
</gene>
<dbReference type="InterPro" id="IPR024540">
    <property type="entry name" value="DUF3879"/>
</dbReference>
<dbReference type="AlphaFoldDB" id="A0A7X3SLF5"/>
<protein>
    <submittedName>
        <fullName evidence="1">Uncharacterized protein</fullName>
    </submittedName>
</protein>
<dbReference type="Pfam" id="PF12995">
    <property type="entry name" value="DUF3879"/>
    <property type="match status" value="1"/>
</dbReference>
<organism evidence="1 2">
    <name type="scientific">Sporofaciens musculi</name>
    <dbReference type="NCBI Taxonomy" id="2681861"/>
    <lineage>
        <taxon>Bacteria</taxon>
        <taxon>Bacillati</taxon>
        <taxon>Bacillota</taxon>
        <taxon>Clostridia</taxon>
        <taxon>Lachnospirales</taxon>
        <taxon>Lachnospiraceae</taxon>
        <taxon>Sporofaciens</taxon>
    </lineage>
</organism>
<accession>A0A7X3SLF5</accession>
<dbReference type="RefSeq" id="WP_159755375.1">
    <property type="nucleotide sequence ID" value="NZ_WUQX01000001.1"/>
</dbReference>
<reference evidence="1 2" key="1">
    <citation type="submission" date="2019-12" db="EMBL/GenBank/DDBJ databases">
        <title>Sporaefaciens musculi gen. nov., sp. nov., a novel bacterium isolated from the caecum of an obese mouse.</title>
        <authorList>
            <person name="Rasmussen T.S."/>
            <person name="Streidl T."/>
            <person name="Hitch T.C.A."/>
            <person name="Wortmann E."/>
            <person name="Deptula P."/>
            <person name="Hansen M."/>
            <person name="Nielsen D.S."/>
            <person name="Clavel T."/>
            <person name="Vogensen F.K."/>
        </authorList>
    </citation>
    <scope>NUCLEOTIDE SEQUENCE [LARGE SCALE GENOMIC DNA]</scope>
    <source>
        <strain evidence="1 2">WCA-9-b2</strain>
    </source>
</reference>
<comment type="caution">
    <text evidence="1">The sequence shown here is derived from an EMBL/GenBank/DDBJ whole genome shotgun (WGS) entry which is preliminary data.</text>
</comment>
<proteinExistence type="predicted"/>
<sequence>MSKITDYSFLFQSMFGTKSNVGMVNPLKVSDLSNGSLRSQLKAAGIDTNSAQYKAAVKQMTQHAGSGAMFTNVQAIKNLMSQYDKDGDYIDPTTGLAGLLVTEENAVSRKTLISIPESSLDDMFELTKKEFLQGNGMGNGDTTKRSDVYTDLHRKMSKNDRLKAGYTLSQYEKAYTQAFIAAAKAADPTWKAGKPIKAGALDGITRESVESQLAKSGNKLVKRSSVSGSSLDIQV</sequence>
<dbReference type="EMBL" id="WUQX01000001">
    <property type="protein sequence ID" value="MXP78568.1"/>
    <property type="molecule type" value="Genomic_DNA"/>
</dbReference>